<keyword evidence="1" id="KW-1133">Transmembrane helix</keyword>
<reference evidence="2" key="1">
    <citation type="submission" date="2018-05" db="EMBL/GenBank/DDBJ databases">
        <authorList>
            <person name="Lanie J.A."/>
            <person name="Ng W.-L."/>
            <person name="Kazmierczak K.M."/>
            <person name="Andrzejewski T.M."/>
            <person name="Davidsen T.M."/>
            <person name="Wayne K.J."/>
            <person name="Tettelin H."/>
            <person name="Glass J.I."/>
            <person name="Rusch D."/>
            <person name="Podicherti R."/>
            <person name="Tsui H.-C.T."/>
            <person name="Winkler M.E."/>
        </authorList>
    </citation>
    <scope>NUCLEOTIDE SEQUENCE</scope>
</reference>
<accession>A0A383B7D1</accession>
<organism evidence="2">
    <name type="scientific">marine metagenome</name>
    <dbReference type="NCBI Taxonomy" id="408172"/>
    <lineage>
        <taxon>unclassified sequences</taxon>
        <taxon>metagenomes</taxon>
        <taxon>ecological metagenomes</taxon>
    </lineage>
</organism>
<name>A0A383B7D1_9ZZZZ</name>
<keyword evidence="1" id="KW-0812">Transmembrane</keyword>
<feature type="transmembrane region" description="Helical" evidence="1">
    <location>
        <begin position="12"/>
        <end position="39"/>
    </location>
</feature>
<dbReference type="EMBL" id="UINC01198098">
    <property type="protein sequence ID" value="SVE15902.1"/>
    <property type="molecule type" value="Genomic_DNA"/>
</dbReference>
<dbReference type="AlphaFoldDB" id="A0A383B7D1"/>
<sequence length="47" mass="5221">MFLFIDTKYSGIINSVIVSKVLLLLIVALNISFVILLLLKPDMLQSA</sequence>
<proteinExistence type="predicted"/>
<protein>
    <submittedName>
        <fullName evidence="2">Uncharacterized protein</fullName>
    </submittedName>
</protein>
<evidence type="ECO:0000256" key="1">
    <source>
        <dbReference type="SAM" id="Phobius"/>
    </source>
</evidence>
<gene>
    <name evidence="2" type="ORF">METZ01_LOCUS468756</name>
</gene>
<keyword evidence="1" id="KW-0472">Membrane</keyword>
<evidence type="ECO:0000313" key="2">
    <source>
        <dbReference type="EMBL" id="SVE15902.1"/>
    </source>
</evidence>